<sequence>MNSAAEPLVRRLIPLDAQALRHLRLDALRETPEAFGSSYEEEHTLTLDDIRGWIAPADDSAMFGVFSEAALAGIIGVTRQRKLKMRHKAHIWSVYVAPGWRGRDLARQLMRAAIDHAGAMRGVRTVQLSVTANNAAARQLYASLGFEEYGLEREALCVNGELYDEVLMALALPGR</sequence>
<dbReference type="Gene3D" id="3.40.630.30">
    <property type="match status" value="1"/>
</dbReference>
<reference evidence="4 5" key="1">
    <citation type="submission" date="2020-04" db="EMBL/GenBank/DDBJ databases">
        <authorList>
            <person name="De Canck E."/>
        </authorList>
    </citation>
    <scope>NUCLEOTIDE SEQUENCE [LARGE SCALE GENOMIC DNA]</scope>
    <source>
        <strain evidence="4 5">LMG 26845</strain>
    </source>
</reference>
<dbReference type="CDD" id="cd04301">
    <property type="entry name" value="NAT_SF"/>
    <property type="match status" value="1"/>
</dbReference>
<protein>
    <submittedName>
        <fullName evidence="4">Mycothiol acetyltransferase</fullName>
        <ecNumber evidence="4">2.3.1.189</ecNumber>
    </submittedName>
</protein>
<dbReference type="InterPro" id="IPR050832">
    <property type="entry name" value="Bact_Acetyltransf"/>
</dbReference>
<dbReference type="PROSITE" id="PS51186">
    <property type="entry name" value="GNAT"/>
    <property type="match status" value="1"/>
</dbReference>
<keyword evidence="2 4" id="KW-0012">Acyltransferase</keyword>
<evidence type="ECO:0000313" key="5">
    <source>
        <dbReference type="Proteomes" id="UP000507979"/>
    </source>
</evidence>
<organism evidence="4 5">
    <name type="scientific">Achromobacter insuavis</name>
    <dbReference type="NCBI Taxonomy" id="1287735"/>
    <lineage>
        <taxon>Bacteria</taxon>
        <taxon>Pseudomonadati</taxon>
        <taxon>Pseudomonadota</taxon>
        <taxon>Betaproteobacteria</taxon>
        <taxon>Burkholderiales</taxon>
        <taxon>Alcaligenaceae</taxon>
        <taxon>Achromobacter</taxon>
    </lineage>
</organism>
<dbReference type="Pfam" id="PF00583">
    <property type="entry name" value="Acetyltransf_1"/>
    <property type="match status" value="1"/>
</dbReference>
<feature type="domain" description="N-acetyltransferase" evidence="3">
    <location>
        <begin position="7"/>
        <end position="173"/>
    </location>
</feature>
<dbReference type="InterPro" id="IPR000182">
    <property type="entry name" value="GNAT_dom"/>
</dbReference>
<evidence type="ECO:0000256" key="1">
    <source>
        <dbReference type="ARBA" id="ARBA00022679"/>
    </source>
</evidence>
<gene>
    <name evidence="4" type="primary">mshD</name>
    <name evidence="4" type="ORF">LMG26845_00992</name>
</gene>
<dbReference type="GeneID" id="92896837"/>
<proteinExistence type="predicted"/>
<dbReference type="PANTHER" id="PTHR43877">
    <property type="entry name" value="AMINOALKYLPHOSPHONATE N-ACETYLTRANSFERASE-RELATED-RELATED"/>
    <property type="match status" value="1"/>
</dbReference>
<keyword evidence="5" id="KW-1185">Reference proteome</keyword>
<evidence type="ECO:0000256" key="2">
    <source>
        <dbReference type="ARBA" id="ARBA00023315"/>
    </source>
</evidence>
<dbReference type="EC" id="2.3.1.189" evidence="4"/>
<name>A0A6J4ZT57_9BURK</name>
<dbReference type="GO" id="GO:0035447">
    <property type="term" value="F:mycothiol synthase activity"/>
    <property type="evidence" value="ECO:0007669"/>
    <property type="project" value="UniProtKB-EC"/>
</dbReference>
<dbReference type="Proteomes" id="UP000507979">
    <property type="component" value="Unassembled WGS sequence"/>
</dbReference>
<evidence type="ECO:0000259" key="3">
    <source>
        <dbReference type="PROSITE" id="PS51186"/>
    </source>
</evidence>
<dbReference type="InterPro" id="IPR016181">
    <property type="entry name" value="Acyl_CoA_acyltransferase"/>
</dbReference>
<evidence type="ECO:0000313" key="4">
    <source>
        <dbReference type="EMBL" id="CAB3632802.1"/>
    </source>
</evidence>
<accession>A0A6J4ZT57</accession>
<keyword evidence="1 4" id="KW-0808">Transferase</keyword>
<dbReference type="RefSeq" id="WP_353739093.1">
    <property type="nucleotide sequence ID" value="NZ_CADIJR010000005.1"/>
</dbReference>
<dbReference type="AlphaFoldDB" id="A0A6J4ZT57"/>
<dbReference type="SUPFAM" id="SSF55729">
    <property type="entry name" value="Acyl-CoA N-acyltransferases (Nat)"/>
    <property type="match status" value="1"/>
</dbReference>
<dbReference type="EMBL" id="CADIJR010000005">
    <property type="protein sequence ID" value="CAB3632802.1"/>
    <property type="molecule type" value="Genomic_DNA"/>
</dbReference>